<keyword evidence="2" id="KW-0472">Membrane</keyword>
<feature type="transmembrane region" description="Helical" evidence="2">
    <location>
        <begin position="6"/>
        <end position="24"/>
    </location>
</feature>
<sequence length="88" mass="9878">MNTRPLNSYILAGVGISSILLLALKSRKRIQTFTVNVTNKVLPSKSKNHRVVPVEKGGHPDPYDVQDNKMVDEGSMYAVNYYNEKEQA</sequence>
<name>A0A5D4RMR3_9BACI</name>
<organism evidence="3 4">
    <name type="scientific">Bacillus infantis</name>
    <dbReference type="NCBI Taxonomy" id="324767"/>
    <lineage>
        <taxon>Bacteria</taxon>
        <taxon>Bacillati</taxon>
        <taxon>Bacillota</taxon>
        <taxon>Bacilli</taxon>
        <taxon>Bacillales</taxon>
        <taxon>Bacillaceae</taxon>
        <taxon>Bacillus</taxon>
    </lineage>
</organism>
<feature type="region of interest" description="Disordered" evidence="1">
    <location>
        <begin position="46"/>
        <end position="67"/>
    </location>
</feature>
<protein>
    <submittedName>
        <fullName evidence="3">Uncharacterized protein</fullName>
    </submittedName>
</protein>
<dbReference type="Proteomes" id="UP000322139">
    <property type="component" value="Unassembled WGS sequence"/>
</dbReference>
<keyword evidence="2" id="KW-1133">Transmembrane helix</keyword>
<proteinExistence type="predicted"/>
<dbReference type="RefSeq" id="WP_148973417.1">
    <property type="nucleotide sequence ID" value="NZ_JBNIKT010000038.1"/>
</dbReference>
<comment type="caution">
    <text evidence="3">The sequence shown here is derived from an EMBL/GenBank/DDBJ whole genome shotgun (WGS) entry which is preliminary data.</text>
</comment>
<evidence type="ECO:0000256" key="2">
    <source>
        <dbReference type="SAM" id="Phobius"/>
    </source>
</evidence>
<gene>
    <name evidence="3" type="ORF">FZD51_03000</name>
</gene>
<feature type="compositionally biased region" description="Basic and acidic residues" evidence="1">
    <location>
        <begin position="52"/>
        <end position="67"/>
    </location>
</feature>
<evidence type="ECO:0000313" key="3">
    <source>
        <dbReference type="EMBL" id="TYS51028.1"/>
    </source>
</evidence>
<evidence type="ECO:0000256" key="1">
    <source>
        <dbReference type="SAM" id="MobiDB-lite"/>
    </source>
</evidence>
<keyword evidence="2" id="KW-0812">Transmembrane</keyword>
<accession>A0A5D4RMR3</accession>
<reference evidence="3 4" key="1">
    <citation type="submission" date="2019-08" db="EMBL/GenBank/DDBJ databases">
        <title>Bacillus genomes from the desert of Cuatro Cienegas, Coahuila.</title>
        <authorList>
            <person name="Olmedo-Alvarez G."/>
        </authorList>
    </citation>
    <scope>NUCLEOTIDE SEQUENCE [LARGE SCALE GENOMIC DNA]</scope>
    <source>
        <strain evidence="3 4">CH446_14T</strain>
    </source>
</reference>
<evidence type="ECO:0000313" key="4">
    <source>
        <dbReference type="Proteomes" id="UP000322139"/>
    </source>
</evidence>
<dbReference type="AlphaFoldDB" id="A0A5D4RMR3"/>
<dbReference type="EMBL" id="VTER01000002">
    <property type="protein sequence ID" value="TYS51028.1"/>
    <property type="molecule type" value="Genomic_DNA"/>
</dbReference>